<dbReference type="FunFam" id="1.25.40.10:FF:000715">
    <property type="entry name" value="Pentatricopeptide repeat-containing protein"/>
    <property type="match status" value="1"/>
</dbReference>
<feature type="repeat" description="PPR" evidence="2">
    <location>
        <begin position="452"/>
        <end position="486"/>
    </location>
</feature>
<dbReference type="InterPro" id="IPR011990">
    <property type="entry name" value="TPR-like_helical_dom_sf"/>
</dbReference>
<reference evidence="3" key="1">
    <citation type="journal article" date="2023" name="GigaByte">
        <title>Genome assembly of the bearded iris, Iris pallida Lam.</title>
        <authorList>
            <person name="Bruccoleri R.E."/>
            <person name="Oakeley E.J."/>
            <person name="Faust A.M.E."/>
            <person name="Altorfer M."/>
            <person name="Dessus-Babus S."/>
            <person name="Burckhardt D."/>
            <person name="Oertli M."/>
            <person name="Naumann U."/>
            <person name="Petersen F."/>
            <person name="Wong J."/>
        </authorList>
    </citation>
    <scope>NUCLEOTIDE SEQUENCE</scope>
    <source>
        <strain evidence="3">GSM-AAB239-AS_SAM_17_03QT</strain>
    </source>
</reference>
<dbReference type="PANTHER" id="PTHR47926">
    <property type="entry name" value="PENTATRICOPEPTIDE REPEAT-CONTAINING PROTEIN"/>
    <property type="match status" value="1"/>
</dbReference>
<keyword evidence="4" id="KW-1185">Reference proteome</keyword>
<feature type="repeat" description="PPR" evidence="2">
    <location>
        <begin position="355"/>
        <end position="385"/>
    </location>
</feature>
<dbReference type="GO" id="GO:0003723">
    <property type="term" value="F:RNA binding"/>
    <property type="evidence" value="ECO:0007669"/>
    <property type="project" value="InterPro"/>
</dbReference>
<evidence type="ECO:0000313" key="3">
    <source>
        <dbReference type="EMBL" id="KAJ6834266.1"/>
    </source>
</evidence>
<dbReference type="PROSITE" id="PS51375">
    <property type="entry name" value="PPR"/>
    <property type="match status" value="5"/>
</dbReference>
<feature type="repeat" description="PPR" evidence="2">
    <location>
        <begin position="320"/>
        <end position="354"/>
    </location>
</feature>
<dbReference type="GO" id="GO:0009451">
    <property type="term" value="P:RNA modification"/>
    <property type="evidence" value="ECO:0007669"/>
    <property type="project" value="InterPro"/>
</dbReference>
<dbReference type="NCBIfam" id="TIGR00756">
    <property type="entry name" value="PPR"/>
    <property type="match status" value="6"/>
</dbReference>
<dbReference type="Gene3D" id="1.25.40.10">
    <property type="entry name" value="Tetratricopeptide repeat domain"/>
    <property type="match status" value="4"/>
</dbReference>
<dbReference type="AlphaFoldDB" id="A0AAX6GZX7"/>
<reference evidence="3" key="2">
    <citation type="submission" date="2023-04" db="EMBL/GenBank/DDBJ databases">
        <authorList>
            <person name="Bruccoleri R.E."/>
            <person name="Oakeley E.J."/>
            <person name="Faust A.-M."/>
            <person name="Dessus-Babus S."/>
            <person name="Altorfer M."/>
            <person name="Burckhardt D."/>
            <person name="Oertli M."/>
            <person name="Naumann U."/>
            <person name="Petersen F."/>
            <person name="Wong J."/>
        </authorList>
    </citation>
    <scope>NUCLEOTIDE SEQUENCE</scope>
    <source>
        <strain evidence="3">GSM-AAB239-AS_SAM_17_03QT</strain>
        <tissue evidence="3">Leaf</tissue>
    </source>
</reference>
<name>A0AAX6GZX7_IRIPA</name>
<dbReference type="InterPro" id="IPR046848">
    <property type="entry name" value="E_motif"/>
</dbReference>
<dbReference type="InterPro" id="IPR046960">
    <property type="entry name" value="PPR_At4g14850-like_plant"/>
</dbReference>
<dbReference type="InterPro" id="IPR002885">
    <property type="entry name" value="PPR_rpt"/>
</dbReference>
<dbReference type="Pfam" id="PF01535">
    <property type="entry name" value="PPR"/>
    <property type="match status" value="2"/>
</dbReference>
<dbReference type="PANTHER" id="PTHR47926:SF436">
    <property type="entry name" value="PENTATRICOPEPTIDE REPEAT-CONTAINING PROTEIN ELI1, CHLOROPLASTIC-LIKE ISOFORM X2"/>
    <property type="match status" value="1"/>
</dbReference>
<gene>
    <name evidence="3" type="ORF">M6B38_336485</name>
</gene>
<dbReference type="FunFam" id="1.25.40.10:FF:000348">
    <property type="entry name" value="Pentatricopeptide repeat-containing protein chloroplastic"/>
    <property type="match status" value="1"/>
</dbReference>
<keyword evidence="1" id="KW-0677">Repeat</keyword>
<feature type="repeat" description="PPR" evidence="2">
    <location>
        <begin position="487"/>
        <end position="522"/>
    </location>
</feature>
<organism evidence="3 4">
    <name type="scientific">Iris pallida</name>
    <name type="common">Sweet iris</name>
    <dbReference type="NCBI Taxonomy" id="29817"/>
    <lineage>
        <taxon>Eukaryota</taxon>
        <taxon>Viridiplantae</taxon>
        <taxon>Streptophyta</taxon>
        <taxon>Embryophyta</taxon>
        <taxon>Tracheophyta</taxon>
        <taxon>Spermatophyta</taxon>
        <taxon>Magnoliopsida</taxon>
        <taxon>Liliopsida</taxon>
        <taxon>Asparagales</taxon>
        <taxon>Iridaceae</taxon>
        <taxon>Iridoideae</taxon>
        <taxon>Irideae</taxon>
        <taxon>Iris</taxon>
    </lineage>
</organism>
<feature type="repeat" description="PPR" evidence="2">
    <location>
        <begin position="214"/>
        <end position="248"/>
    </location>
</feature>
<proteinExistence type="predicted"/>
<evidence type="ECO:0000256" key="1">
    <source>
        <dbReference type="ARBA" id="ARBA00022737"/>
    </source>
</evidence>
<dbReference type="Pfam" id="PF13041">
    <property type="entry name" value="PPR_2"/>
    <property type="match status" value="3"/>
</dbReference>
<dbReference type="Pfam" id="PF12854">
    <property type="entry name" value="PPR_1"/>
    <property type="match status" value="1"/>
</dbReference>
<protein>
    <submittedName>
        <fullName evidence="3">Pentatricopeptide repeat-containing protein, mitochondrial</fullName>
    </submittedName>
</protein>
<sequence>MIDLAVGQGSLMMMSKSSSSSSSYYHTTRHLLLSLLERCSSSSSSKVVVLLQQLKQVQAQIILSGLLSDTFVANQLIAAYASSHLLLPYCTAILTSSSSSSLPINLNAFSWNIPIRAYAHSPHHPNHHPIVISLYKQMLTTTHARPDNYTHTFLFKSCAATLDVTTGLSIFAHSLRSAFAASDVFVVNAAIHFFAVSARLDDARKLFDTSRVRDTVSWNTIINAYVHTGNPREALELFHRMEEEEEEEEAVRPDQVTMIAVVSCCAQMQDLDLGRRFHRLVQHKGIDFTVRLTNSLMDMYVKCGSLEPALSLFDGMSDRTVVSWTTIIMGYSKFGMLEEARRLFDEMPERDLVPWNALLAGYVQCGRGKEALALFKEMQASRVKPNEITMITLLSLSAQLGALDMGTWVHRYIDKERFRLDVTLGTALVDMYAKCGNIDKSLRTFNSMHERNTLTWTAIVCGLATHGHVRDAVDHFKRMVECGLTPDEVTFVGVLSACCHAGLVDEGRKYFSQMSTKYGIMPNRKHYSCMVDLLGRAGLLQEAEEFINSMPVKPDVVVWGVLFFACRMHGEVVMGERAALQLLELDPSDSATYVLLANMYMEANMREEAGMVRELMKEMGVEKTPGCSSIELNGMVYEFMVRDKSHRERYEIYETLLQLSKHMEHIGNALGFSN</sequence>
<evidence type="ECO:0000256" key="2">
    <source>
        <dbReference type="PROSITE-ProRule" id="PRU00708"/>
    </source>
</evidence>
<evidence type="ECO:0000313" key="4">
    <source>
        <dbReference type="Proteomes" id="UP001140949"/>
    </source>
</evidence>
<dbReference type="EMBL" id="JANAVB010014600">
    <property type="protein sequence ID" value="KAJ6834266.1"/>
    <property type="molecule type" value="Genomic_DNA"/>
</dbReference>
<dbReference type="Proteomes" id="UP001140949">
    <property type="component" value="Unassembled WGS sequence"/>
</dbReference>
<accession>A0AAX6GZX7</accession>
<comment type="caution">
    <text evidence="3">The sequence shown here is derived from an EMBL/GenBank/DDBJ whole genome shotgun (WGS) entry which is preliminary data.</text>
</comment>
<dbReference type="Pfam" id="PF20431">
    <property type="entry name" value="E_motif"/>
    <property type="match status" value="1"/>
</dbReference>